<evidence type="ECO:0000313" key="3">
    <source>
        <dbReference type="Proteomes" id="UP000281553"/>
    </source>
</evidence>
<protein>
    <submittedName>
        <fullName evidence="2">Uncharacterized protein</fullName>
    </submittedName>
</protein>
<keyword evidence="3" id="KW-1185">Reference proteome</keyword>
<evidence type="ECO:0000313" key="2">
    <source>
        <dbReference type="EMBL" id="VDN25066.1"/>
    </source>
</evidence>
<gene>
    <name evidence="2" type="ORF">DILT_LOCUS14558</name>
</gene>
<proteinExistence type="predicted"/>
<evidence type="ECO:0000256" key="1">
    <source>
        <dbReference type="SAM" id="MobiDB-lite"/>
    </source>
</evidence>
<dbReference type="EMBL" id="UYRU01074802">
    <property type="protein sequence ID" value="VDN25066.1"/>
    <property type="molecule type" value="Genomic_DNA"/>
</dbReference>
<name>A0A3P7Q3E2_DIBLA</name>
<dbReference type="Proteomes" id="UP000281553">
    <property type="component" value="Unassembled WGS sequence"/>
</dbReference>
<feature type="region of interest" description="Disordered" evidence="1">
    <location>
        <begin position="77"/>
        <end position="96"/>
    </location>
</feature>
<reference evidence="2 3" key="1">
    <citation type="submission" date="2018-11" db="EMBL/GenBank/DDBJ databases">
        <authorList>
            <consortium name="Pathogen Informatics"/>
        </authorList>
    </citation>
    <scope>NUCLEOTIDE SEQUENCE [LARGE SCALE GENOMIC DNA]</scope>
</reference>
<sequence>MGCPGGVHDRQVGTIDPKALGPRASAEYAASSIARGGTLGRTAGIYRSGVYGHQSIITSAACQLPANQIVHQMDLANPSARSNSPSGSALAVGSGTNSLGHVARRTNSTSGVLPVQVPAQRTISTYAPGVQQAVHFRPSKLHSSVLHVNLFLM</sequence>
<dbReference type="AlphaFoldDB" id="A0A3P7Q3E2"/>
<organism evidence="2 3">
    <name type="scientific">Dibothriocephalus latus</name>
    <name type="common">Fish tapeworm</name>
    <name type="synonym">Diphyllobothrium latum</name>
    <dbReference type="NCBI Taxonomy" id="60516"/>
    <lineage>
        <taxon>Eukaryota</taxon>
        <taxon>Metazoa</taxon>
        <taxon>Spiralia</taxon>
        <taxon>Lophotrochozoa</taxon>
        <taxon>Platyhelminthes</taxon>
        <taxon>Cestoda</taxon>
        <taxon>Eucestoda</taxon>
        <taxon>Diphyllobothriidea</taxon>
        <taxon>Diphyllobothriidae</taxon>
        <taxon>Dibothriocephalus</taxon>
    </lineage>
</organism>
<accession>A0A3P7Q3E2</accession>
<dbReference type="OrthoDB" id="2159336at2759"/>